<sequence>MIWTEGLGGSKEAYLKASDRLIQYTDGLYVLQKNLMETLLQNNDNDGNLTPSSRKIFVSKMKNYVKQNSLEAQTIYLLHGHFVVPTQPAVALSFLCILLDVLRNLFNEAIASQSDCISPRYFFDGTLSYSHMDRLGGSLSYLRNVYKKELIEALGSTNHTTLTEELQVDRNHSNMSIYSAMFLITGSSSNSNEYMIVDQSNSNSLRPGQTIETVSTGKIDDHQSISEILDSCVLYYYAVAHKYITMIADLRENISVLSDVLTATKTSLEDIKASIERFNLPLDSTEEDGSMDDIIKDLYERFGNRNNVFAKTSMELARKQVWYRSVALGCRRRELLSWMLNSIFKTLNAASAMGGLFTFVPEIYVNILPILLDTVMDFSFHDISDQYDQTDNQHILELGAFFLTKHSGDDRVVLATCKDALLQAIGTLVCHKAGMTTLEKTDSTNQISFIKSLLRPYEERAWGQSNWVLTRFWLGNGFAFRDARPPSVWQGGKLRSPVGLIRSRGKNGLHTGLLHHIAPACPSEHFHQVIKSVLTTDEELCSVFMNSVLTQLNWAFSEFILFVQEIQKSAQEHRVEIEPRQLKVCSMCFELTVSLMRSLEMIIIVAPEIFKDPGHPNSELLTIRVCQIINQLLSRVTVPPGSFQYVIDLCLPDLTAVTHFSIITAALGILLALLSEELRPDDETMRVPPISKIVLNDESFQIASLEFALGTIRTPIQRSDKIPRGNFDPKTRENIDPLTNELKLETATKSGFDVPIIKFNLNDFTTHVTETEIQSVQTMIDLLLKRQSIMSHVTVPSEDTICSICYAKAVSCTFHPCKHQSCSNCILQHLMSNTFCFYCKSNINQVKDFLGAIIYESKNHDTVAASS</sequence>
<dbReference type="Proteomes" id="UP001151699">
    <property type="component" value="Chromosome C"/>
</dbReference>
<proteinExistence type="predicted"/>
<dbReference type="PANTHER" id="PTHR13363">
    <property type="entry name" value="RING FINGER AND SRY DOMAIN-CONTAINING"/>
    <property type="match status" value="1"/>
</dbReference>
<dbReference type="GO" id="GO:0004842">
    <property type="term" value="F:ubiquitin-protein transferase activity"/>
    <property type="evidence" value="ECO:0007669"/>
    <property type="project" value="InterPro"/>
</dbReference>
<name>A0A9Q0RXY7_9DIPT</name>
<accession>A0A9Q0RXY7</accession>
<evidence type="ECO:0000256" key="1">
    <source>
        <dbReference type="ARBA" id="ARBA00022723"/>
    </source>
</evidence>
<dbReference type="SUPFAM" id="SSF57850">
    <property type="entry name" value="RING/U-box"/>
    <property type="match status" value="1"/>
</dbReference>
<dbReference type="InterPro" id="IPR013083">
    <property type="entry name" value="Znf_RING/FYVE/PHD"/>
</dbReference>
<gene>
    <name evidence="6" type="primary">RNF123</name>
    <name evidence="6" type="ORF">Bhyg_14972</name>
</gene>
<dbReference type="AlphaFoldDB" id="A0A9Q0RXY7"/>
<evidence type="ECO:0000256" key="3">
    <source>
        <dbReference type="ARBA" id="ARBA00022833"/>
    </source>
</evidence>
<dbReference type="Pfam" id="PF13920">
    <property type="entry name" value="zf-C3HC4_3"/>
    <property type="match status" value="1"/>
</dbReference>
<evidence type="ECO:0000259" key="5">
    <source>
        <dbReference type="PROSITE" id="PS50089"/>
    </source>
</evidence>
<keyword evidence="7" id="KW-1185">Reference proteome</keyword>
<dbReference type="GO" id="GO:0005737">
    <property type="term" value="C:cytoplasm"/>
    <property type="evidence" value="ECO:0007669"/>
    <property type="project" value="TreeGrafter"/>
</dbReference>
<dbReference type="Pfam" id="PF25576">
    <property type="entry name" value="TPR_RNF123"/>
    <property type="match status" value="1"/>
</dbReference>
<evidence type="ECO:0000256" key="2">
    <source>
        <dbReference type="ARBA" id="ARBA00022771"/>
    </source>
</evidence>
<comment type="caution">
    <text evidence="6">The sequence shown here is derived from an EMBL/GenBank/DDBJ whole genome shotgun (WGS) entry which is preliminary data.</text>
</comment>
<evidence type="ECO:0000313" key="6">
    <source>
        <dbReference type="EMBL" id="KAJ6636383.1"/>
    </source>
</evidence>
<evidence type="ECO:0000256" key="4">
    <source>
        <dbReference type="PROSITE-ProRule" id="PRU00175"/>
    </source>
</evidence>
<dbReference type="InterPro" id="IPR057987">
    <property type="entry name" value="TPR_RNF123/RKP"/>
</dbReference>
<dbReference type="InterPro" id="IPR001841">
    <property type="entry name" value="Znf_RING"/>
</dbReference>
<organism evidence="6 7">
    <name type="scientific">Pseudolycoriella hygida</name>
    <dbReference type="NCBI Taxonomy" id="35572"/>
    <lineage>
        <taxon>Eukaryota</taxon>
        <taxon>Metazoa</taxon>
        <taxon>Ecdysozoa</taxon>
        <taxon>Arthropoda</taxon>
        <taxon>Hexapoda</taxon>
        <taxon>Insecta</taxon>
        <taxon>Pterygota</taxon>
        <taxon>Neoptera</taxon>
        <taxon>Endopterygota</taxon>
        <taxon>Diptera</taxon>
        <taxon>Nematocera</taxon>
        <taxon>Sciaroidea</taxon>
        <taxon>Sciaridae</taxon>
        <taxon>Pseudolycoriella</taxon>
    </lineage>
</organism>
<dbReference type="EMBL" id="WJQU01000004">
    <property type="protein sequence ID" value="KAJ6636383.1"/>
    <property type="molecule type" value="Genomic_DNA"/>
</dbReference>
<evidence type="ECO:0000313" key="7">
    <source>
        <dbReference type="Proteomes" id="UP001151699"/>
    </source>
</evidence>
<feature type="non-terminal residue" evidence="6">
    <location>
        <position position="867"/>
    </location>
</feature>
<dbReference type="Gene3D" id="3.30.40.10">
    <property type="entry name" value="Zinc/RING finger domain, C3HC4 (zinc finger)"/>
    <property type="match status" value="1"/>
</dbReference>
<keyword evidence="3" id="KW-0862">Zinc</keyword>
<dbReference type="CDD" id="cd16541">
    <property type="entry name" value="RING-HC_RNF123"/>
    <property type="match status" value="1"/>
</dbReference>
<keyword evidence="1" id="KW-0479">Metal-binding</keyword>
<protein>
    <submittedName>
        <fullName evidence="6">E3 ubiquitin-protein ligase</fullName>
    </submittedName>
</protein>
<reference evidence="6" key="1">
    <citation type="submission" date="2022-07" db="EMBL/GenBank/DDBJ databases">
        <authorList>
            <person name="Trinca V."/>
            <person name="Uliana J.V.C."/>
            <person name="Torres T.T."/>
            <person name="Ward R.J."/>
            <person name="Monesi N."/>
        </authorList>
    </citation>
    <scope>NUCLEOTIDE SEQUENCE</scope>
    <source>
        <strain evidence="6">HSMRA1968</strain>
        <tissue evidence="6">Whole embryos</tissue>
    </source>
</reference>
<dbReference type="PANTHER" id="PTHR13363:SF5">
    <property type="entry name" value="E3 UBIQUITIN-PROTEIN LIGASE RNF123"/>
    <property type="match status" value="1"/>
</dbReference>
<dbReference type="InterPro" id="IPR045129">
    <property type="entry name" value="RNF123/RKP/RSPRY1"/>
</dbReference>
<dbReference type="GO" id="GO:0008270">
    <property type="term" value="F:zinc ion binding"/>
    <property type="evidence" value="ECO:0007669"/>
    <property type="project" value="UniProtKB-KW"/>
</dbReference>
<keyword evidence="2 4" id="KW-0863">Zinc-finger</keyword>
<feature type="domain" description="RING-type" evidence="5">
    <location>
        <begin position="802"/>
        <end position="840"/>
    </location>
</feature>
<dbReference type="OrthoDB" id="258495at2759"/>
<dbReference type="PROSITE" id="PS50089">
    <property type="entry name" value="ZF_RING_2"/>
    <property type="match status" value="1"/>
</dbReference>
<dbReference type="GO" id="GO:0051603">
    <property type="term" value="P:proteolysis involved in protein catabolic process"/>
    <property type="evidence" value="ECO:0007669"/>
    <property type="project" value="TreeGrafter"/>
</dbReference>